<feature type="compositionally biased region" description="Low complexity" evidence="1">
    <location>
        <begin position="54"/>
        <end position="69"/>
    </location>
</feature>
<dbReference type="AlphaFoldDB" id="A0A1I8FPD7"/>
<keyword evidence="2" id="KW-1185">Reference proteome</keyword>
<feature type="compositionally biased region" description="Basic and acidic residues" evidence="1">
    <location>
        <begin position="93"/>
        <end position="104"/>
    </location>
</feature>
<feature type="compositionally biased region" description="Basic and acidic residues" evidence="1">
    <location>
        <begin position="285"/>
        <end position="296"/>
    </location>
</feature>
<dbReference type="Proteomes" id="UP000095280">
    <property type="component" value="Unplaced"/>
</dbReference>
<feature type="region of interest" description="Disordered" evidence="1">
    <location>
        <begin position="241"/>
        <end position="331"/>
    </location>
</feature>
<reference evidence="3" key="1">
    <citation type="submission" date="2016-11" db="UniProtKB">
        <authorList>
            <consortium name="WormBaseParasite"/>
        </authorList>
    </citation>
    <scope>IDENTIFICATION</scope>
</reference>
<organism evidence="2 3">
    <name type="scientific">Macrostomum lignano</name>
    <dbReference type="NCBI Taxonomy" id="282301"/>
    <lineage>
        <taxon>Eukaryota</taxon>
        <taxon>Metazoa</taxon>
        <taxon>Spiralia</taxon>
        <taxon>Lophotrochozoa</taxon>
        <taxon>Platyhelminthes</taxon>
        <taxon>Rhabditophora</taxon>
        <taxon>Macrostomorpha</taxon>
        <taxon>Macrostomida</taxon>
        <taxon>Macrostomidae</taxon>
        <taxon>Macrostomum</taxon>
    </lineage>
</organism>
<accession>A0A1I8FPD7</accession>
<evidence type="ECO:0000313" key="2">
    <source>
        <dbReference type="Proteomes" id="UP000095280"/>
    </source>
</evidence>
<feature type="compositionally biased region" description="Basic and acidic residues" evidence="1">
    <location>
        <begin position="241"/>
        <end position="251"/>
    </location>
</feature>
<feature type="compositionally biased region" description="Basic residues" evidence="1">
    <location>
        <begin position="83"/>
        <end position="92"/>
    </location>
</feature>
<evidence type="ECO:0000256" key="1">
    <source>
        <dbReference type="SAM" id="MobiDB-lite"/>
    </source>
</evidence>
<protein>
    <submittedName>
        <fullName evidence="3">Rhodanese domain-containing protein</fullName>
    </submittedName>
</protein>
<feature type="region of interest" description="Disordered" evidence="1">
    <location>
        <begin position="27"/>
        <end position="159"/>
    </location>
</feature>
<sequence>RLAGAGAALCLQGGRDTLLLLPEVAGGASKDRMPVPNRSARTARRAPAERTPSRTRTTTEASAAPTASQDSRRRRGASGGAPRRLRRWLARRAQHDARKDEDGGRGSGLANNWVGRVRPGSGHDYKGGFGGGDRRRATKGAACGGRRLQRAAGPGWPKAWREAAAAPTAAGSGCSGITAATPKQALITGREHVHLCSLSVNSLFRLTPAQPDVELPLLNGSDCSSGPQLDTSLTLKIHNNESGEHQTKRSEQQPAEATQQSRERKAEEKLQAREAPKARRSQKQQKQEKQQKKQEQQQKQMACRQTNNQFKLPTPEVFGGSSRTSRRTDPAVKSQPVVCQVWLLRCCASTKQQSRSVQRRGQKPPQQPLLTAHHGVPYWSLASTTLPRDMVEPMIDPSRHRQMIILDCTGGSRNAVPKFSSACLPALLIRVWNPHSGAV</sequence>
<feature type="compositionally biased region" description="Basic and acidic residues" evidence="1">
    <location>
        <begin position="261"/>
        <end position="277"/>
    </location>
</feature>
<name>A0A1I8FPD7_9PLAT</name>
<evidence type="ECO:0000313" key="3">
    <source>
        <dbReference type="WBParaSite" id="maker-unitig_42448-snap-gene-0.2-mRNA-1"/>
    </source>
</evidence>
<proteinExistence type="predicted"/>
<dbReference type="WBParaSite" id="maker-unitig_42448-snap-gene-0.2-mRNA-1">
    <property type="protein sequence ID" value="maker-unitig_42448-snap-gene-0.2-mRNA-1"/>
    <property type="gene ID" value="maker-unitig_42448-snap-gene-0.2"/>
</dbReference>